<dbReference type="PANTHER" id="PTHR43948:SF10">
    <property type="entry name" value="MRJ, ISOFORM E"/>
    <property type="match status" value="1"/>
</dbReference>
<feature type="transmembrane region" description="Helical" evidence="1">
    <location>
        <begin position="133"/>
        <end position="152"/>
    </location>
</feature>
<dbReference type="CDD" id="cd06257">
    <property type="entry name" value="DnaJ"/>
    <property type="match status" value="1"/>
</dbReference>
<dbReference type="AlphaFoldDB" id="A0A6N6NQM6"/>
<dbReference type="GeneID" id="98658317"/>
<dbReference type="RefSeq" id="WP_158049971.1">
    <property type="nucleotide sequence ID" value="NZ_WAJR01000020.1"/>
</dbReference>
<dbReference type="PRINTS" id="PR00625">
    <property type="entry name" value="JDOMAIN"/>
</dbReference>
<evidence type="ECO:0000256" key="1">
    <source>
        <dbReference type="SAM" id="Phobius"/>
    </source>
</evidence>
<organism evidence="3 4">
    <name type="scientific">Ellagibacter isourolithinifaciens</name>
    <dbReference type="NCBI Taxonomy" id="2137581"/>
    <lineage>
        <taxon>Bacteria</taxon>
        <taxon>Bacillati</taxon>
        <taxon>Actinomycetota</taxon>
        <taxon>Coriobacteriia</taxon>
        <taxon>Eggerthellales</taxon>
        <taxon>Eggerthellaceae</taxon>
        <taxon>Ellagibacter</taxon>
    </lineage>
</organism>
<dbReference type="Pfam" id="PF00226">
    <property type="entry name" value="DnaJ"/>
    <property type="match status" value="1"/>
</dbReference>
<dbReference type="Gene3D" id="1.10.287.110">
    <property type="entry name" value="DnaJ domain"/>
    <property type="match status" value="1"/>
</dbReference>
<evidence type="ECO:0000313" key="3">
    <source>
        <dbReference type="EMBL" id="KAB1640024.1"/>
    </source>
</evidence>
<name>A0A6N6NQM6_9ACTN</name>
<proteinExistence type="predicted"/>
<protein>
    <submittedName>
        <fullName evidence="3">DnaJ domain-containing protein</fullName>
    </submittedName>
</protein>
<keyword evidence="1" id="KW-0472">Membrane</keyword>
<keyword evidence="1" id="KW-1133">Transmembrane helix</keyword>
<gene>
    <name evidence="3" type="ORF">F8C90_07835</name>
</gene>
<comment type="caution">
    <text evidence="3">The sequence shown here is derived from an EMBL/GenBank/DDBJ whole genome shotgun (WGS) entry which is preliminary data.</text>
</comment>
<keyword evidence="1" id="KW-0812">Transmembrane</keyword>
<dbReference type="Proteomes" id="UP000468668">
    <property type="component" value="Unassembled WGS sequence"/>
</dbReference>
<dbReference type="PROSITE" id="PS50076">
    <property type="entry name" value="DNAJ_2"/>
    <property type="match status" value="1"/>
</dbReference>
<accession>A0A6N6NQM6</accession>
<dbReference type="EMBL" id="WAJR01000020">
    <property type="protein sequence ID" value="KAB1640024.1"/>
    <property type="molecule type" value="Genomic_DNA"/>
</dbReference>
<evidence type="ECO:0000313" key="4">
    <source>
        <dbReference type="Proteomes" id="UP000468668"/>
    </source>
</evidence>
<keyword evidence="4" id="KW-1185">Reference proteome</keyword>
<reference evidence="3 4" key="1">
    <citation type="submission" date="2019-09" db="EMBL/GenBank/DDBJ databases">
        <title>Whole genome shotgun sequencing (WGS) of Ellagibacter isourolithinifaciens DSM 104140(T) and Adlercreutzia muris DSM 29508(T).</title>
        <authorList>
            <person name="Stoll D.A."/>
            <person name="Danylec N."/>
            <person name="Huch M."/>
        </authorList>
    </citation>
    <scope>NUCLEOTIDE SEQUENCE [LARGE SCALE GENOMIC DNA]</scope>
    <source>
        <strain evidence="3 4">DSM 104140</strain>
    </source>
</reference>
<dbReference type="OrthoDB" id="3173117at2"/>
<evidence type="ECO:0000259" key="2">
    <source>
        <dbReference type="PROSITE" id="PS50076"/>
    </source>
</evidence>
<dbReference type="InterPro" id="IPR036869">
    <property type="entry name" value="J_dom_sf"/>
</dbReference>
<dbReference type="PANTHER" id="PTHR43948">
    <property type="entry name" value="DNAJ HOMOLOG SUBFAMILY B"/>
    <property type="match status" value="1"/>
</dbReference>
<dbReference type="SMART" id="SM00271">
    <property type="entry name" value="DnaJ"/>
    <property type="match status" value="1"/>
</dbReference>
<feature type="transmembrane region" description="Helical" evidence="1">
    <location>
        <begin position="111"/>
        <end position="127"/>
    </location>
</feature>
<sequence length="183" mass="19543">MNRNEALRLLGLSADAASEEVKAAYRETAQILHPDRFASNKKLQERATEQFKNLQEAYEVLTSGKGSSTRARGTVASSAEEAELNARLAGISAARKQLLTQRDVALDERRSGFAMAGIGALVALVFGRKLGVLAVVASIGVACAVWGIVKVVSAQKTASILNDHLDELAAEKKQLLARLDEIG</sequence>
<feature type="domain" description="J" evidence="2">
    <location>
        <begin position="5"/>
        <end position="66"/>
    </location>
</feature>
<dbReference type="InterPro" id="IPR001623">
    <property type="entry name" value="DnaJ_domain"/>
</dbReference>
<dbReference type="SUPFAM" id="SSF46565">
    <property type="entry name" value="Chaperone J-domain"/>
    <property type="match status" value="1"/>
</dbReference>